<comment type="caution">
    <text evidence="5">The sequence shown here is derived from an EMBL/GenBank/DDBJ whole genome shotgun (WGS) entry which is preliminary data.</text>
</comment>
<feature type="chain" id="PRO_5034199184" evidence="2">
    <location>
        <begin position="18"/>
        <end position="254"/>
    </location>
</feature>
<evidence type="ECO:0000256" key="1">
    <source>
        <dbReference type="ARBA" id="ARBA00008455"/>
    </source>
</evidence>
<feature type="domain" description="Peptidase C1A papain C-terminal" evidence="3">
    <location>
        <begin position="110"/>
        <end position="249"/>
    </location>
</feature>
<protein>
    <submittedName>
        <fullName evidence="5">Cathepsin L</fullName>
    </submittedName>
</protein>
<sequence length="254" mass="29473">MTMRSLIFTLLIVGTLASYEELWREWKRKYNKERNGLEDAVRRKIWIDNVEYIQERNLHHDLGLITYELGLNQFTDMTFDEFKAKYLSDIRSTSNLVKGGIPYDSTNSTVPESIDWREAQCVTDVKNQEDECKYDENLGRVKVTEFYTVYTGKEDTLKKLIGEQGPASVTLEVDRDFMLYKKGIYQCKCSSKVRMNQMLLAVGYGTENGNDFWIVKNSWGTSWGERGYIRLVRNTENKCGIASMATLPKLAHFS</sequence>
<dbReference type="InterPro" id="IPR039417">
    <property type="entry name" value="Peptidase_C1A_papain-like"/>
</dbReference>
<accession>A0A8E0S3W5</accession>
<dbReference type="GO" id="GO:0006508">
    <property type="term" value="P:proteolysis"/>
    <property type="evidence" value="ECO:0007669"/>
    <property type="project" value="InterPro"/>
</dbReference>
<reference evidence="5" key="1">
    <citation type="submission" date="2019-05" db="EMBL/GenBank/DDBJ databases">
        <title>Annotation for the trematode Fasciolopsis buski.</title>
        <authorList>
            <person name="Choi Y.-J."/>
        </authorList>
    </citation>
    <scope>NUCLEOTIDE SEQUENCE</scope>
    <source>
        <strain evidence="5">HT</strain>
        <tissue evidence="5">Whole worm</tissue>
    </source>
</reference>
<dbReference type="Gene3D" id="3.90.70.10">
    <property type="entry name" value="Cysteine proteinases"/>
    <property type="match status" value="2"/>
</dbReference>
<dbReference type="PANTHER" id="PTHR12411">
    <property type="entry name" value="CYSTEINE PROTEASE FAMILY C1-RELATED"/>
    <property type="match status" value="1"/>
</dbReference>
<dbReference type="OrthoDB" id="6286504at2759"/>
<dbReference type="Pfam" id="PF08246">
    <property type="entry name" value="Inhibitor_I29"/>
    <property type="match status" value="1"/>
</dbReference>
<dbReference type="GO" id="GO:0008234">
    <property type="term" value="F:cysteine-type peptidase activity"/>
    <property type="evidence" value="ECO:0007669"/>
    <property type="project" value="InterPro"/>
</dbReference>
<dbReference type="EMBL" id="LUCM01003700">
    <property type="protein sequence ID" value="KAA0195449.1"/>
    <property type="molecule type" value="Genomic_DNA"/>
</dbReference>
<evidence type="ECO:0000256" key="2">
    <source>
        <dbReference type="SAM" id="SignalP"/>
    </source>
</evidence>
<gene>
    <name evidence="5" type="ORF">FBUS_02136</name>
</gene>
<dbReference type="InterPro" id="IPR013128">
    <property type="entry name" value="Peptidase_C1A"/>
</dbReference>
<dbReference type="PROSITE" id="PS00640">
    <property type="entry name" value="THIOL_PROTEASE_ASN"/>
    <property type="match status" value="1"/>
</dbReference>
<evidence type="ECO:0000259" key="3">
    <source>
        <dbReference type="SMART" id="SM00645"/>
    </source>
</evidence>
<dbReference type="SUPFAM" id="SSF54001">
    <property type="entry name" value="Cysteine proteinases"/>
    <property type="match status" value="1"/>
</dbReference>
<dbReference type="InterPro" id="IPR025661">
    <property type="entry name" value="Pept_asp_AS"/>
</dbReference>
<dbReference type="SMART" id="SM00645">
    <property type="entry name" value="Pept_C1"/>
    <property type="match status" value="1"/>
</dbReference>
<dbReference type="Proteomes" id="UP000728185">
    <property type="component" value="Unassembled WGS sequence"/>
</dbReference>
<dbReference type="InterPro" id="IPR038765">
    <property type="entry name" value="Papain-like_cys_pep_sf"/>
</dbReference>
<comment type="similarity">
    <text evidence="1">Belongs to the peptidase C1 family.</text>
</comment>
<dbReference type="AlphaFoldDB" id="A0A8E0S3W5"/>
<keyword evidence="2" id="KW-0732">Signal</keyword>
<evidence type="ECO:0000259" key="4">
    <source>
        <dbReference type="SMART" id="SM00848"/>
    </source>
</evidence>
<dbReference type="CDD" id="cd02248">
    <property type="entry name" value="Peptidase_C1A"/>
    <property type="match status" value="1"/>
</dbReference>
<evidence type="ECO:0000313" key="6">
    <source>
        <dbReference type="Proteomes" id="UP000728185"/>
    </source>
</evidence>
<dbReference type="InterPro" id="IPR013201">
    <property type="entry name" value="Prot_inhib_I29"/>
</dbReference>
<dbReference type="InterPro" id="IPR000668">
    <property type="entry name" value="Peptidase_C1A_C"/>
</dbReference>
<keyword evidence="6" id="KW-1185">Reference proteome</keyword>
<dbReference type="SMART" id="SM00848">
    <property type="entry name" value="Inhibitor_I29"/>
    <property type="match status" value="1"/>
</dbReference>
<dbReference type="Pfam" id="PF00112">
    <property type="entry name" value="Peptidase_C1"/>
    <property type="match status" value="1"/>
</dbReference>
<proteinExistence type="inferred from homology"/>
<feature type="domain" description="Cathepsin propeptide inhibitor" evidence="4">
    <location>
        <begin position="23"/>
        <end position="82"/>
    </location>
</feature>
<evidence type="ECO:0000313" key="5">
    <source>
        <dbReference type="EMBL" id="KAA0195449.1"/>
    </source>
</evidence>
<feature type="signal peptide" evidence="2">
    <location>
        <begin position="1"/>
        <end position="17"/>
    </location>
</feature>
<name>A0A8E0S3W5_9TREM</name>
<organism evidence="5 6">
    <name type="scientific">Fasciolopsis buskii</name>
    <dbReference type="NCBI Taxonomy" id="27845"/>
    <lineage>
        <taxon>Eukaryota</taxon>
        <taxon>Metazoa</taxon>
        <taxon>Spiralia</taxon>
        <taxon>Lophotrochozoa</taxon>
        <taxon>Platyhelminthes</taxon>
        <taxon>Trematoda</taxon>
        <taxon>Digenea</taxon>
        <taxon>Plagiorchiida</taxon>
        <taxon>Echinostomata</taxon>
        <taxon>Echinostomatoidea</taxon>
        <taxon>Fasciolidae</taxon>
        <taxon>Fasciolopsis</taxon>
    </lineage>
</organism>